<evidence type="ECO:0000259" key="8">
    <source>
        <dbReference type="Pfam" id="PF04138"/>
    </source>
</evidence>
<dbReference type="PANTHER" id="PTHR38459">
    <property type="entry name" value="PROPHAGE BACTOPRENOL-LINKED GLUCOSE TRANSLOCASE HOMOLOG"/>
    <property type="match status" value="1"/>
</dbReference>
<feature type="transmembrane region" description="Helical" evidence="7">
    <location>
        <begin position="146"/>
        <end position="165"/>
    </location>
</feature>
<sequence>MILRERKEGQIQATSSKNISDTPIHRYHSWGSRFWQWFRYCLVGVANTLIDVLVLNILLFRFPTTQVHILVIYNSFAYIAGAASSFFLNKYWTFGHKQRPTSQEVGRFLLSLLLEILSSNGLLWLIGNALHPLLANAMLWGNASKLLAVAANTVLSYLILHFWVFRSERITPSPETAGNHPSSAFSIDERRTHPPEENGASCEREHRHSEYISDSASL</sequence>
<reference evidence="9 10" key="1">
    <citation type="journal article" date="2011" name="Stand. Genomic Sci.">
        <title>Non-contiguous finished genome sequence and contextual data of the filamentous soil bacterium Ktedonobacter racemifer type strain (SOSP1-21).</title>
        <authorList>
            <person name="Chang Y.J."/>
            <person name="Land M."/>
            <person name="Hauser L."/>
            <person name="Chertkov O."/>
            <person name="Del Rio T.G."/>
            <person name="Nolan M."/>
            <person name="Copeland A."/>
            <person name="Tice H."/>
            <person name="Cheng J.F."/>
            <person name="Lucas S."/>
            <person name="Han C."/>
            <person name="Goodwin L."/>
            <person name="Pitluck S."/>
            <person name="Ivanova N."/>
            <person name="Ovchinikova G."/>
            <person name="Pati A."/>
            <person name="Chen A."/>
            <person name="Palaniappan K."/>
            <person name="Mavromatis K."/>
            <person name="Liolios K."/>
            <person name="Brettin T."/>
            <person name="Fiebig A."/>
            <person name="Rohde M."/>
            <person name="Abt B."/>
            <person name="Goker M."/>
            <person name="Detter J.C."/>
            <person name="Woyke T."/>
            <person name="Bristow J."/>
            <person name="Eisen J.A."/>
            <person name="Markowitz V."/>
            <person name="Hugenholtz P."/>
            <person name="Kyrpides N.C."/>
            <person name="Klenk H.P."/>
            <person name="Lapidus A."/>
        </authorList>
    </citation>
    <scope>NUCLEOTIDE SEQUENCE [LARGE SCALE GENOMIC DNA]</scope>
    <source>
        <strain evidence="10">DSM 44963</strain>
    </source>
</reference>
<dbReference type="InterPro" id="IPR051401">
    <property type="entry name" value="GtrA_CellWall_Glycosyl"/>
</dbReference>
<dbReference type="eggNOG" id="COG2246">
    <property type="taxonomic scope" value="Bacteria"/>
</dbReference>
<dbReference type="InParanoid" id="D6U8J7"/>
<feature type="transmembrane region" description="Helical" evidence="7">
    <location>
        <begin position="108"/>
        <end position="126"/>
    </location>
</feature>
<keyword evidence="10" id="KW-1185">Reference proteome</keyword>
<evidence type="ECO:0000256" key="5">
    <source>
        <dbReference type="ARBA" id="ARBA00023136"/>
    </source>
</evidence>
<dbReference type="AlphaFoldDB" id="D6U8J7"/>
<dbReference type="RefSeq" id="WP_007922635.1">
    <property type="nucleotide sequence ID" value="NZ_ADVG01000005.1"/>
</dbReference>
<evidence type="ECO:0000313" key="10">
    <source>
        <dbReference type="Proteomes" id="UP000004508"/>
    </source>
</evidence>
<comment type="subcellular location">
    <subcellularLocation>
        <location evidence="1">Membrane</location>
        <topology evidence="1">Multi-pass membrane protein</topology>
    </subcellularLocation>
</comment>
<name>D6U8J7_KTERA</name>
<keyword evidence="4 7" id="KW-1133">Transmembrane helix</keyword>
<organism evidence="9 10">
    <name type="scientific">Ktedonobacter racemifer DSM 44963</name>
    <dbReference type="NCBI Taxonomy" id="485913"/>
    <lineage>
        <taxon>Bacteria</taxon>
        <taxon>Bacillati</taxon>
        <taxon>Chloroflexota</taxon>
        <taxon>Ktedonobacteria</taxon>
        <taxon>Ktedonobacterales</taxon>
        <taxon>Ktedonobacteraceae</taxon>
        <taxon>Ktedonobacter</taxon>
    </lineage>
</organism>
<protein>
    <submittedName>
        <fullName evidence="9">GtrA family protein</fullName>
    </submittedName>
</protein>
<dbReference type="InterPro" id="IPR007267">
    <property type="entry name" value="GtrA_DPMS_TM"/>
</dbReference>
<feature type="compositionally biased region" description="Polar residues" evidence="6">
    <location>
        <begin position="173"/>
        <end position="185"/>
    </location>
</feature>
<feature type="transmembrane region" description="Helical" evidence="7">
    <location>
        <begin position="66"/>
        <end position="88"/>
    </location>
</feature>
<keyword evidence="5 7" id="KW-0472">Membrane</keyword>
<accession>D6U8J7</accession>
<evidence type="ECO:0000256" key="6">
    <source>
        <dbReference type="SAM" id="MobiDB-lite"/>
    </source>
</evidence>
<keyword evidence="3 7" id="KW-0812">Transmembrane</keyword>
<feature type="compositionally biased region" description="Basic and acidic residues" evidence="6">
    <location>
        <begin position="187"/>
        <end position="211"/>
    </location>
</feature>
<proteinExistence type="inferred from homology"/>
<comment type="caution">
    <text evidence="9">The sequence shown here is derived from an EMBL/GenBank/DDBJ whole genome shotgun (WGS) entry which is preliminary data.</text>
</comment>
<evidence type="ECO:0000256" key="7">
    <source>
        <dbReference type="SAM" id="Phobius"/>
    </source>
</evidence>
<dbReference type="STRING" id="485913.Krac_0785"/>
<dbReference type="GO" id="GO:0005886">
    <property type="term" value="C:plasma membrane"/>
    <property type="evidence" value="ECO:0007669"/>
    <property type="project" value="TreeGrafter"/>
</dbReference>
<dbReference type="Pfam" id="PF04138">
    <property type="entry name" value="GtrA_DPMS_TM"/>
    <property type="match status" value="1"/>
</dbReference>
<dbReference type="GO" id="GO:0000271">
    <property type="term" value="P:polysaccharide biosynthetic process"/>
    <property type="evidence" value="ECO:0007669"/>
    <property type="project" value="InterPro"/>
</dbReference>
<feature type="domain" description="GtrA/DPMS transmembrane" evidence="8">
    <location>
        <begin position="39"/>
        <end position="165"/>
    </location>
</feature>
<gene>
    <name evidence="9" type="ORF">Krac_0785</name>
</gene>
<evidence type="ECO:0000256" key="2">
    <source>
        <dbReference type="ARBA" id="ARBA00009399"/>
    </source>
</evidence>
<dbReference type="Proteomes" id="UP000004508">
    <property type="component" value="Unassembled WGS sequence"/>
</dbReference>
<dbReference type="FunCoup" id="D6U8J7">
    <property type="interactions" value="38"/>
</dbReference>
<evidence type="ECO:0000256" key="4">
    <source>
        <dbReference type="ARBA" id="ARBA00022989"/>
    </source>
</evidence>
<evidence type="ECO:0000313" key="9">
    <source>
        <dbReference type="EMBL" id="EFH80208.1"/>
    </source>
</evidence>
<evidence type="ECO:0000256" key="3">
    <source>
        <dbReference type="ARBA" id="ARBA00022692"/>
    </source>
</evidence>
<feature type="transmembrane region" description="Helical" evidence="7">
    <location>
        <begin position="37"/>
        <end position="60"/>
    </location>
</feature>
<dbReference type="EMBL" id="ADVG01000005">
    <property type="protein sequence ID" value="EFH80208.1"/>
    <property type="molecule type" value="Genomic_DNA"/>
</dbReference>
<dbReference type="PANTHER" id="PTHR38459:SF1">
    <property type="entry name" value="PROPHAGE BACTOPRENOL-LINKED GLUCOSE TRANSLOCASE HOMOLOG"/>
    <property type="match status" value="1"/>
</dbReference>
<feature type="region of interest" description="Disordered" evidence="6">
    <location>
        <begin position="173"/>
        <end position="218"/>
    </location>
</feature>
<evidence type="ECO:0000256" key="1">
    <source>
        <dbReference type="ARBA" id="ARBA00004141"/>
    </source>
</evidence>
<comment type="similarity">
    <text evidence="2">Belongs to the GtrA family.</text>
</comment>